<evidence type="ECO:0000313" key="5">
    <source>
        <dbReference type="Proteomes" id="UP000008914"/>
    </source>
</evidence>
<dbReference type="KEGG" id="ica:Intca_1334"/>
<feature type="compositionally biased region" description="Polar residues" evidence="1">
    <location>
        <begin position="71"/>
        <end position="82"/>
    </location>
</feature>
<dbReference type="OrthoDB" id="9996477at2"/>
<name>E6S699_INTC7</name>
<sequence>MSGKKRMQQITVGIIVGLIVVSLALTLVGSALAAPAAGGPRPGTVLGLAADGQPTSLPAPGIVSTGDPKPVTNTPQGTSTQVTDDEHLGGLLAYLAFMLGGALLLVRGKHRERREKAGSVSPESILSRP</sequence>
<accession>E6S699</accession>
<organism evidence="4 5">
    <name type="scientific">Intrasporangium calvum (strain ATCC 23552 / DSM 43043 / JCM 3097 / NBRC 12989 / NCIMB 10167 / NRRL B-3866 / 7 KIP)</name>
    <dbReference type="NCBI Taxonomy" id="710696"/>
    <lineage>
        <taxon>Bacteria</taxon>
        <taxon>Bacillati</taxon>
        <taxon>Actinomycetota</taxon>
        <taxon>Actinomycetes</taxon>
        <taxon>Micrococcales</taxon>
        <taxon>Intrasporangiaceae</taxon>
        <taxon>Intrasporangium</taxon>
    </lineage>
</organism>
<keyword evidence="5" id="KW-1185">Reference proteome</keyword>
<evidence type="ECO:0000256" key="2">
    <source>
        <dbReference type="SAM" id="Phobius"/>
    </source>
</evidence>
<keyword evidence="3" id="KW-0732">Signal</keyword>
<keyword evidence="2" id="KW-1133">Transmembrane helix</keyword>
<reference evidence="4 5" key="1">
    <citation type="journal article" date="2010" name="Stand. Genomic Sci.">
        <title>Complete genome sequence of Intrasporangium calvum type strain (7 KIP).</title>
        <authorList>
            <person name="Del Rio T.G."/>
            <person name="Chertkov O."/>
            <person name="Yasawong M."/>
            <person name="Lucas S."/>
            <person name="Deshpande S."/>
            <person name="Cheng J.F."/>
            <person name="Detter C."/>
            <person name="Tapia R."/>
            <person name="Han C."/>
            <person name="Goodwin L."/>
            <person name="Pitluck S."/>
            <person name="Liolios K."/>
            <person name="Ivanova N."/>
            <person name="Mavromatis K."/>
            <person name="Pati A."/>
            <person name="Chen A."/>
            <person name="Palaniappan K."/>
            <person name="Land M."/>
            <person name="Hauser L."/>
            <person name="Chang Y.J."/>
            <person name="Jeffries C.D."/>
            <person name="Rohde M."/>
            <person name="Pukall R."/>
            <person name="Sikorski J."/>
            <person name="Goker M."/>
            <person name="Woyke T."/>
            <person name="Bristow J."/>
            <person name="Eisen J.A."/>
            <person name="Markowitz V."/>
            <person name="Hugenholtz P."/>
            <person name="Kyrpides N.C."/>
            <person name="Klenk H.P."/>
            <person name="Lapidus A."/>
        </authorList>
    </citation>
    <scope>NUCLEOTIDE SEQUENCE [LARGE SCALE GENOMIC DNA]</scope>
    <source>
        <strain evidence="5">ATCC 23552 / DSM 43043 / JCM 3097 / NBRC 12989 / 7 KIP</strain>
    </source>
</reference>
<evidence type="ECO:0008006" key="6">
    <source>
        <dbReference type="Google" id="ProtNLM"/>
    </source>
</evidence>
<dbReference type="EMBL" id="CP002343">
    <property type="protein sequence ID" value="ADU47850.1"/>
    <property type="molecule type" value="Genomic_DNA"/>
</dbReference>
<keyword evidence="2" id="KW-0812">Transmembrane</keyword>
<dbReference type="RefSeq" id="WP_013492166.1">
    <property type="nucleotide sequence ID" value="NC_014830.1"/>
</dbReference>
<feature type="transmembrane region" description="Helical" evidence="2">
    <location>
        <begin position="88"/>
        <end position="106"/>
    </location>
</feature>
<evidence type="ECO:0000256" key="3">
    <source>
        <dbReference type="SAM" id="SignalP"/>
    </source>
</evidence>
<evidence type="ECO:0000313" key="4">
    <source>
        <dbReference type="EMBL" id="ADU47850.1"/>
    </source>
</evidence>
<dbReference type="AlphaFoldDB" id="E6S699"/>
<keyword evidence="2" id="KW-0472">Membrane</keyword>
<feature type="region of interest" description="Disordered" evidence="1">
    <location>
        <begin position="35"/>
        <end position="83"/>
    </location>
</feature>
<feature type="signal peptide" evidence="3">
    <location>
        <begin position="1"/>
        <end position="33"/>
    </location>
</feature>
<protein>
    <recommendedName>
        <fullName evidence="6">LPXTG-motif cell wall anchor domain protein</fullName>
    </recommendedName>
</protein>
<dbReference type="HOGENOM" id="CLU_1945866_0_0_11"/>
<dbReference type="Proteomes" id="UP000008914">
    <property type="component" value="Chromosome"/>
</dbReference>
<proteinExistence type="predicted"/>
<gene>
    <name evidence="4" type="ordered locus">Intca_1334</name>
</gene>
<evidence type="ECO:0000256" key="1">
    <source>
        <dbReference type="SAM" id="MobiDB-lite"/>
    </source>
</evidence>
<feature type="chain" id="PRO_5003208938" description="LPXTG-motif cell wall anchor domain protein" evidence="3">
    <location>
        <begin position="34"/>
        <end position="129"/>
    </location>
</feature>